<dbReference type="GO" id="GO:0005829">
    <property type="term" value="C:cytosol"/>
    <property type="evidence" value="ECO:0007669"/>
    <property type="project" value="TreeGrafter"/>
</dbReference>
<proteinExistence type="predicted"/>
<evidence type="ECO:0000259" key="4">
    <source>
        <dbReference type="Pfam" id="PF16113"/>
    </source>
</evidence>
<dbReference type="SUPFAM" id="SSF52096">
    <property type="entry name" value="ClpP/crotonase"/>
    <property type="match status" value="1"/>
</dbReference>
<dbReference type="PANTHER" id="PTHR43176">
    <property type="entry name" value="3-HYDROXYISOBUTYRYL-COA HYDROLASE-RELATED"/>
    <property type="match status" value="1"/>
</dbReference>
<dbReference type="Pfam" id="PF16113">
    <property type="entry name" value="ECH_2"/>
    <property type="match status" value="1"/>
</dbReference>
<evidence type="ECO:0000313" key="6">
    <source>
        <dbReference type="Proteomes" id="UP000265750"/>
    </source>
</evidence>
<dbReference type="EC" id="3.1.2.4" evidence="2"/>
<dbReference type="Gene3D" id="3.90.226.10">
    <property type="entry name" value="2-enoyl-CoA Hydratase, Chain A, domain 1"/>
    <property type="match status" value="1"/>
</dbReference>
<dbReference type="InterPro" id="IPR045004">
    <property type="entry name" value="ECH_dom"/>
</dbReference>
<dbReference type="PANTHER" id="PTHR43176:SF3">
    <property type="entry name" value="3-HYDROXYISOBUTYRYL-COA HYDROLASE, MITOCHONDRIAL"/>
    <property type="match status" value="1"/>
</dbReference>
<evidence type="ECO:0000313" key="5">
    <source>
        <dbReference type="EMBL" id="RIY03242.1"/>
    </source>
</evidence>
<dbReference type="OrthoDB" id="9790967at2"/>
<dbReference type="EMBL" id="QYRN01000001">
    <property type="protein sequence ID" value="RIY03242.1"/>
    <property type="molecule type" value="Genomic_DNA"/>
</dbReference>
<sequence>MSEDQGTIVASREGGAGIVRLNRPRALNALDLGMVRAMRSALRDFLADPAVALVILEAEGERAFCAGGDIRAVAASGRARDGIAEAFWREEYELIAHLARAPKPVVALADGIVMGGGAGLVMHLRHRVATERVRFAMPEVGIGFLPDVGATYRLPRLGGAFGCYLGLTGETVEAGDALAAGLFDRCVPSDRTAALRAALVAVEPGADGAAVDEVIAAYAAPLGAPLQERHGEAIAAAFGREDPCAIEAALSAMTDDANHGDFAARTLAAMRARSPWSMGLTNALLKAGADSGTLEECLVREFRAACHCLRVADFHEGVRAAVIDKDRNPIWPSREADWRAPPLSDVLAEHPGRPDPVFGG</sequence>
<dbReference type="GO" id="GO:0006574">
    <property type="term" value="P:L-valine catabolic process"/>
    <property type="evidence" value="ECO:0007669"/>
    <property type="project" value="TreeGrafter"/>
</dbReference>
<evidence type="ECO:0000256" key="1">
    <source>
        <dbReference type="ARBA" id="ARBA00001709"/>
    </source>
</evidence>
<dbReference type="RefSeq" id="WP_119537900.1">
    <property type="nucleotide sequence ID" value="NZ_QYRN01000001.1"/>
</dbReference>
<comment type="catalytic activity">
    <reaction evidence="1">
        <text>3-hydroxy-2-methylpropanoyl-CoA + H2O = 3-hydroxy-2-methylpropanoate + CoA + H(+)</text>
        <dbReference type="Rhea" id="RHEA:20888"/>
        <dbReference type="ChEBI" id="CHEBI:11805"/>
        <dbReference type="ChEBI" id="CHEBI:15377"/>
        <dbReference type="ChEBI" id="CHEBI:15378"/>
        <dbReference type="ChEBI" id="CHEBI:57287"/>
        <dbReference type="ChEBI" id="CHEBI:57340"/>
        <dbReference type="EC" id="3.1.2.4"/>
    </reaction>
</comment>
<dbReference type="InterPro" id="IPR029045">
    <property type="entry name" value="ClpP/crotonase-like_dom_sf"/>
</dbReference>
<dbReference type="GO" id="GO:0003860">
    <property type="term" value="F:3-hydroxyisobutyryl-CoA hydrolase activity"/>
    <property type="evidence" value="ECO:0007669"/>
    <property type="project" value="UniProtKB-EC"/>
</dbReference>
<keyword evidence="6" id="KW-1185">Reference proteome</keyword>
<dbReference type="AlphaFoldDB" id="A0A3A1WW50"/>
<dbReference type="NCBIfam" id="NF004127">
    <property type="entry name" value="PRK05617.1"/>
    <property type="match status" value="1"/>
</dbReference>
<protein>
    <recommendedName>
        <fullName evidence="2">3-hydroxyisobutyryl-CoA hydrolase</fullName>
        <ecNumber evidence="2">3.1.2.4</ecNumber>
    </recommendedName>
</protein>
<comment type="caution">
    <text evidence="5">The sequence shown here is derived from an EMBL/GenBank/DDBJ whole genome shotgun (WGS) entry which is preliminary data.</text>
</comment>
<dbReference type="CDD" id="cd06558">
    <property type="entry name" value="crotonase-like"/>
    <property type="match status" value="1"/>
</dbReference>
<organism evidence="5 6">
    <name type="scientific">Aureimonas flava</name>
    <dbReference type="NCBI Taxonomy" id="2320271"/>
    <lineage>
        <taxon>Bacteria</taxon>
        <taxon>Pseudomonadati</taxon>
        <taxon>Pseudomonadota</taxon>
        <taxon>Alphaproteobacteria</taxon>
        <taxon>Hyphomicrobiales</taxon>
        <taxon>Aurantimonadaceae</taxon>
        <taxon>Aureimonas</taxon>
    </lineage>
</organism>
<keyword evidence="3" id="KW-0378">Hydrolase</keyword>
<accession>A0A3A1WW50</accession>
<gene>
    <name evidence="5" type="ORF">D3218_00235</name>
</gene>
<evidence type="ECO:0000256" key="2">
    <source>
        <dbReference type="ARBA" id="ARBA00011915"/>
    </source>
</evidence>
<dbReference type="Proteomes" id="UP000265750">
    <property type="component" value="Unassembled WGS sequence"/>
</dbReference>
<feature type="domain" description="Enoyl-CoA hydratase/isomerase" evidence="4">
    <location>
        <begin position="17"/>
        <end position="334"/>
    </location>
</feature>
<dbReference type="InterPro" id="IPR032259">
    <property type="entry name" value="HIBYL-CoA-H"/>
</dbReference>
<keyword evidence="5" id="KW-0413">Isomerase</keyword>
<evidence type="ECO:0000256" key="3">
    <source>
        <dbReference type="ARBA" id="ARBA00022801"/>
    </source>
</evidence>
<dbReference type="GO" id="GO:0016853">
    <property type="term" value="F:isomerase activity"/>
    <property type="evidence" value="ECO:0007669"/>
    <property type="project" value="UniProtKB-KW"/>
</dbReference>
<reference evidence="6" key="1">
    <citation type="submission" date="2018-09" db="EMBL/GenBank/DDBJ databases">
        <authorList>
            <person name="Tuo L."/>
        </authorList>
    </citation>
    <scope>NUCLEOTIDE SEQUENCE [LARGE SCALE GENOMIC DNA]</scope>
    <source>
        <strain evidence="6">M2BS4Y-1</strain>
    </source>
</reference>
<name>A0A3A1WW50_9HYPH</name>